<keyword evidence="1" id="KW-0645">Protease</keyword>
<evidence type="ECO:0000313" key="4">
    <source>
        <dbReference type="EMBL" id="PIR95085.1"/>
    </source>
</evidence>
<evidence type="ECO:0000256" key="2">
    <source>
        <dbReference type="ARBA" id="ARBA00022801"/>
    </source>
</evidence>
<dbReference type="SUPFAM" id="SSF50447">
    <property type="entry name" value="Translation proteins"/>
    <property type="match status" value="1"/>
</dbReference>
<protein>
    <submittedName>
        <fullName evidence="4">Peptidase U32</fullName>
    </submittedName>
</protein>
<sequence length="193" mass="21999">GNKIANQGKYYMSAKDLCMIEYIPELIKAGIDSFKIEGRRRDPRYIGTVSRCYREAVDSYFAGTYTKEKILTWKKDLEGVYNRGFETGFFFGTPGPEGVTYDKSDNVSKIKKTRIGIVTKFYSQLNVALIKLTEKGLKLEEDIYIEGNKTYLKQKITSMEIEGKKIKQAKKGEEVGIKVDKKTRAGDNVFIIV</sequence>
<dbReference type="AlphaFoldDB" id="A0A2H0V7K9"/>
<dbReference type="InterPro" id="IPR009000">
    <property type="entry name" value="Transl_B-barrel_sf"/>
</dbReference>
<dbReference type="PANTHER" id="PTHR30217:SF6">
    <property type="entry name" value="TRNA HYDROXYLATION PROTEIN P"/>
    <property type="match status" value="1"/>
</dbReference>
<evidence type="ECO:0000256" key="3">
    <source>
        <dbReference type="ARBA" id="ARBA00038374"/>
    </source>
</evidence>
<accession>A0A2H0V7K9</accession>
<keyword evidence="2" id="KW-0378">Hydrolase</keyword>
<dbReference type="EMBL" id="PFAN01000036">
    <property type="protein sequence ID" value="PIR95085.1"/>
    <property type="molecule type" value="Genomic_DNA"/>
</dbReference>
<proteinExistence type="inferred from homology"/>
<evidence type="ECO:0000313" key="5">
    <source>
        <dbReference type="Proteomes" id="UP000228614"/>
    </source>
</evidence>
<dbReference type="Pfam" id="PF01136">
    <property type="entry name" value="Peptidase_U32"/>
    <property type="match status" value="1"/>
</dbReference>
<reference evidence="5" key="1">
    <citation type="submission" date="2017-09" db="EMBL/GenBank/DDBJ databases">
        <title>Depth-based differentiation of microbial function through sediment-hosted aquifers and enrichment of novel symbionts in the deep terrestrial subsurface.</title>
        <authorList>
            <person name="Probst A.J."/>
            <person name="Ladd B."/>
            <person name="Jarett J.K."/>
            <person name="Geller-Mcgrath D.E."/>
            <person name="Sieber C.M.K."/>
            <person name="Emerson J.B."/>
            <person name="Anantharaman K."/>
            <person name="Thomas B.C."/>
            <person name="Malmstrom R."/>
            <person name="Stieglmeier M."/>
            <person name="Klingl A."/>
            <person name="Woyke T."/>
            <person name="Ryan C.M."/>
            <person name="Banfield J.F."/>
        </authorList>
    </citation>
    <scope>NUCLEOTIDE SEQUENCE [LARGE SCALE GENOMIC DNA]</scope>
</reference>
<dbReference type="PANTHER" id="PTHR30217">
    <property type="entry name" value="PEPTIDASE U32 FAMILY"/>
    <property type="match status" value="1"/>
</dbReference>
<dbReference type="GO" id="GO:0006508">
    <property type="term" value="P:proteolysis"/>
    <property type="evidence" value="ECO:0007669"/>
    <property type="project" value="UniProtKB-KW"/>
</dbReference>
<dbReference type="InterPro" id="IPR051454">
    <property type="entry name" value="RNA/ubiquinone_mod_enzymes"/>
</dbReference>
<name>A0A2H0V7K9_9BACT</name>
<evidence type="ECO:0000256" key="1">
    <source>
        <dbReference type="ARBA" id="ARBA00022670"/>
    </source>
</evidence>
<dbReference type="InterPro" id="IPR001539">
    <property type="entry name" value="Peptidase_U32"/>
</dbReference>
<dbReference type="GO" id="GO:0008233">
    <property type="term" value="F:peptidase activity"/>
    <property type="evidence" value="ECO:0007669"/>
    <property type="project" value="UniProtKB-KW"/>
</dbReference>
<comment type="caution">
    <text evidence="4">The sequence shown here is derived from an EMBL/GenBank/DDBJ whole genome shotgun (WGS) entry which is preliminary data.</text>
</comment>
<gene>
    <name evidence="4" type="ORF">COT95_00610</name>
</gene>
<organism evidence="4 5">
    <name type="scientific">Candidatus Falkowbacteria bacterium CG10_big_fil_rev_8_21_14_0_10_37_6</name>
    <dbReference type="NCBI Taxonomy" id="1974563"/>
    <lineage>
        <taxon>Bacteria</taxon>
        <taxon>Candidatus Falkowiibacteriota</taxon>
    </lineage>
</organism>
<feature type="non-terminal residue" evidence="4">
    <location>
        <position position="1"/>
    </location>
</feature>
<dbReference type="Proteomes" id="UP000228614">
    <property type="component" value="Unassembled WGS sequence"/>
</dbReference>
<comment type="similarity">
    <text evidence="3">Belongs to the peptidase U32 family.</text>
</comment>